<evidence type="ECO:0000313" key="2">
    <source>
        <dbReference type="EMBL" id="SFV33592.1"/>
    </source>
</evidence>
<gene>
    <name evidence="2" type="ORF">SAMN05660895_1754</name>
</gene>
<evidence type="ECO:0000313" key="3">
    <source>
        <dbReference type="Proteomes" id="UP000199537"/>
    </source>
</evidence>
<accession>A0A1I7NFZ2</accession>
<keyword evidence="1" id="KW-0732">Signal</keyword>
<feature type="chain" id="PRO_5011705827" evidence="1">
    <location>
        <begin position="24"/>
        <end position="320"/>
    </location>
</feature>
<sequence>MRIQYRFCFIWIASLWICPQLYAQRDSSAVAEIARHIQLDSVTIIASRSGFDVPAFIQRVKDDTTFYKAFKTLRIIGFTADNHMWIYNKQGKMVAGYSSLTHQIVHNGCRSLQVLQENTTGNFYKNKNKKTYNYYTAEMFAHVFLDPGPVCGEDNLVHGGKPEMKDPNHQIQKHIEELKQLIFNPGQPIPGIPFVGHKVGIFEPDVSPMYDFAIHSDVVDDEPCYVFQAIAKPQFADQVVIDTLVTWFRKSDYSIISRHYALSYKTLVFDFNVNIHVDLGSYQGMLIPTWIDYQGNWDIAFHKREIVHFTIRFFDFDIGK</sequence>
<dbReference type="AlphaFoldDB" id="A0A1I7NFZ2"/>
<dbReference type="EMBL" id="FPCJ01000001">
    <property type="protein sequence ID" value="SFV33592.1"/>
    <property type="molecule type" value="Genomic_DNA"/>
</dbReference>
<protein>
    <submittedName>
        <fullName evidence="2">Uncharacterized protein</fullName>
    </submittedName>
</protein>
<dbReference type="OrthoDB" id="650691at2"/>
<organism evidence="2 3">
    <name type="scientific">Thermoflavifilum thermophilum</name>
    <dbReference type="NCBI Taxonomy" id="1393122"/>
    <lineage>
        <taxon>Bacteria</taxon>
        <taxon>Pseudomonadati</taxon>
        <taxon>Bacteroidota</taxon>
        <taxon>Chitinophagia</taxon>
        <taxon>Chitinophagales</taxon>
        <taxon>Chitinophagaceae</taxon>
        <taxon>Thermoflavifilum</taxon>
    </lineage>
</organism>
<proteinExistence type="predicted"/>
<dbReference type="RefSeq" id="WP_092459872.1">
    <property type="nucleotide sequence ID" value="NZ_FPCJ01000001.1"/>
</dbReference>
<dbReference type="Proteomes" id="UP000199537">
    <property type="component" value="Unassembled WGS sequence"/>
</dbReference>
<feature type="signal peptide" evidence="1">
    <location>
        <begin position="1"/>
        <end position="23"/>
    </location>
</feature>
<evidence type="ECO:0000256" key="1">
    <source>
        <dbReference type="SAM" id="SignalP"/>
    </source>
</evidence>
<keyword evidence="3" id="KW-1185">Reference proteome</keyword>
<name>A0A1I7NFZ2_9BACT</name>
<dbReference type="STRING" id="1393122.SAMN05660895_1754"/>
<reference evidence="3" key="1">
    <citation type="submission" date="2016-10" db="EMBL/GenBank/DDBJ databases">
        <authorList>
            <person name="Varghese N."/>
            <person name="Submissions S."/>
        </authorList>
    </citation>
    <scope>NUCLEOTIDE SEQUENCE [LARGE SCALE GENOMIC DNA]</scope>
    <source>
        <strain evidence="3">DSM 14807</strain>
    </source>
</reference>